<evidence type="ECO:0000313" key="2">
    <source>
        <dbReference type="Proteomes" id="UP000235392"/>
    </source>
</evidence>
<sequence length="54" mass="6129">MVDNPNAAGGCSHLEAVAWPLDKYNIEYISNNHTHQLFFQVAKGQTLFRLKARL</sequence>
<name>A0A2N5V2L7_9BASI</name>
<proteinExistence type="predicted"/>
<gene>
    <name evidence="1" type="ORF">PCASD_03883</name>
</gene>
<reference evidence="1 2" key="1">
    <citation type="submission" date="2017-11" db="EMBL/GenBank/DDBJ databases">
        <title>De novo assembly and phasing of dikaryotic genomes from two isolates of Puccinia coronata f. sp. avenae, the causal agent of oat crown rust.</title>
        <authorList>
            <person name="Miller M.E."/>
            <person name="Zhang Y."/>
            <person name="Omidvar V."/>
            <person name="Sperschneider J."/>
            <person name="Schwessinger B."/>
            <person name="Raley C."/>
            <person name="Palmer J.M."/>
            <person name="Garnica D."/>
            <person name="Upadhyaya N."/>
            <person name="Rathjen J."/>
            <person name="Taylor J.M."/>
            <person name="Park R.F."/>
            <person name="Dodds P.N."/>
            <person name="Hirsch C.D."/>
            <person name="Kianian S.F."/>
            <person name="Figueroa M."/>
        </authorList>
    </citation>
    <scope>NUCLEOTIDE SEQUENCE [LARGE SCALE GENOMIC DNA]</scope>
    <source>
        <strain evidence="1">12SD80</strain>
    </source>
</reference>
<dbReference type="EMBL" id="PGCI01000059">
    <property type="protein sequence ID" value="PLW44258.1"/>
    <property type="molecule type" value="Genomic_DNA"/>
</dbReference>
<dbReference type="AlphaFoldDB" id="A0A2N5V2L7"/>
<organism evidence="1 2">
    <name type="scientific">Puccinia coronata f. sp. avenae</name>
    <dbReference type="NCBI Taxonomy" id="200324"/>
    <lineage>
        <taxon>Eukaryota</taxon>
        <taxon>Fungi</taxon>
        <taxon>Dikarya</taxon>
        <taxon>Basidiomycota</taxon>
        <taxon>Pucciniomycotina</taxon>
        <taxon>Pucciniomycetes</taxon>
        <taxon>Pucciniales</taxon>
        <taxon>Pucciniaceae</taxon>
        <taxon>Puccinia</taxon>
    </lineage>
</organism>
<accession>A0A2N5V2L7</accession>
<evidence type="ECO:0000313" key="1">
    <source>
        <dbReference type="EMBL" id="PLW44258.1"/>
    </source>
</evidence>
<protein>
    <submittedName>
        <fullName evidence="1">Uncharacterized protein</fullName>
    </submittedName>
</protein>
<comment type="caution">
    <text evidence="1">The sequence shown here is derived from an EMBL/GenBank/DDBJ whole genome shotgun (WGS) entry which is preliminary data.</text>
</comment>
<dbReference type="Proteomes" id="UP000235392">
    <property type="component" value="Unassembled WGS sequence"/>
</dbReference>